<keyword evidence="2" id="KW-1185">Reference proteome</keyword>
<comment type="caution">
    <text evidence="1">The sequence shown here is derived from an EMBL/GenBank/DDBJ whole genome shotgun (WGS) entry which is preliminary data.</text>
</comment>
<dbReference type="EMBL" id="MU006096">
    <property type="protein sequence ID" value="KAF2838524.1"/>
    <property type="molecule type" value="Genomic_DNA"/>
</dbReference>
<name>A0A9P4S9M4_9PEZI</name>
<organism evidence="1 2">
    <name type="scientific">Patellaria atrata CBS 101060</name>
    <dbReference type="NCBI Taxonomy" id="1346257"/>
    <lineage>
        <taxon>Eukaryota</taxon>
        <taxon>Fungi</taxon>
        <taxon>Dikarya</taxon>
        <taxon>Ascomycota</taxon>
        <taxon>Pezizomycotina</taxon>
        <taxon>Dothideomycetes</taxon>
        <taxon>Dothideomycetes incertae sedis</taxon>
        <taxon>Patellariales</taxon>
        <taxon>Patellariaceae</taxon>
        <taxon>Patellaria</taxon>
    </lineage>
</organism>
<sequence>MGIWSIYESYFGNLYEWYMPFYTFAPRGSELSHRDILEQTFWDSSWANTPSGLESEKAENAVKVSFAVGVLSWYFTEEMVDELDLENDEHLACLVYPSYILVWPSRMWPSGVFASLGHESGQKQPESPVEGGVST</sequence>
<protein>
    <submittedName>
        <fullName evidence="1">Uncharacterized protein</fullName>
    </submittedName>
</protein>
<dbReference type="OrthoDB" id="5598852at2759"/>
<accession>A0A9P4S9M4</accession>
<evidence type="ECO:0000313" key="1">
    <source>
        <dbReference type="EMBL" id="KAF2838524.1"/>
    </source>
</evidence>
<dbReference type="Proteomes" id="UP000799429">
    <property type="component" value="Unassembled WGS sequence"/>
</dbReference>
<dbReference type="AlphaFoldDB" id="A0A9P4S9M4"/>
<reference evidence="1" key="1">
    <citation type="journal article" date="2020" name="Stud. Mycol.">
        <title>101 Dothideomycetes genomes: a test case for predicting lifestyles and emergence of pathogens.</title>
        <authorList>
            <person name="Haridas S."/>
            <person name="Albert R."/>
            <person name="Binder M."/>
            <person name="Bloem J."/>
            <person name="Labutti K."/>
            <person name="Salamov A."/>
            <person name="Andreopoulos B."/>
            <person name="Baker S."/>
            <person name="Barry K."/>
            <person name="Bills G."/>
            <person name="Bluhm B."/>
            <person name="Cannon C."/>
            <person name="Castanera R."/>
            <person name="Culley D."/>
            <person name="Daum C."/>
            <person name="Ezra D."/>
            <person name="Gonzalez J."/>
            <person name="Henrissat B."/>
            <person name="Kuo A."/>
            <person name="Liang C."/>
            <person name="Lipzen A."/>
            <person name="Lutzoni F."/>
            <person name="Magnuson J."/>
            <person name="Mondo S."/>
            <person name="Nolan M."/>
            <person name="Ohm R."/>
            <person name="Pangilinan J."/>
            <person name="Park H.-J."/>
            <person name="Ramirez L."/>
            <person name="Alfaro M."/>
            <person name="Sun H."/>
            <person name="Tritt A."/>
            <person name="Yoshinaga Y."/>
            <person name="Zwiers L.-H."/>
            <person name="Turgeon B."/>
            <person name="Goodwin S."/>
            <person name="Spatafora J."/>
            <person name="Crous P."/>
            <person name="Grigoriev I."/>
        </authorList>
    </citation>
    <scope>NUCLEOTIDE SEQUENCE</scope>
    <source>
        <strain evidence="1">CBS 101060</strain>
    </source>
</reference>
<proteinExistence type="predicted"/>
<evidence type="ECO:0000313" key="2">
    <source>
        <dbReference type="Proteomes" id="UP000799429"/>
    </source>
</evidence>
<gene>
    <name evidence="1" type="ORF">M501DRAFT_992499</name>
</gene>